<comment type="caution">
    <text evidence="3">The sequence shown here is derived from an EMBL/GenBank/DDBJ whole genome shotgun (WGS) entry which is preliminary data.</text>
</comment>
<feature type="transmembrane region" description="Helical" evidence="1">
    <location>
        <begin position="33"/>
        <end position="54"/>
    </location>
</feature>
<reference evidence="3 4" key="1">
    <citation type="submission" date="2022-06" db="EMBL/GenBank/DDBJ databases">
        <title>Isolation of gut microbiota from human fecal samples.</title>
        <authorList>
            <person name="Pamer E.G."/>
            <person name="Barat B."/>
            <person name="Waligurski E."/>
            <person name="Medina S."/>
            <person name="Paddock L."/>
            <person name="Mostad J."/>
        </authorList>
    </citation>
    <scope>NUCLEOTIDE SEQUENCE [LARGE SCALE GENOMIC DNA]</scope>
    <source>
        <strain evidence="3 4">DFI.9.73</strain>
    </source>
</reference>
<keyword evidence="4" id="KW-1185">Reference proteome</keyword>
<gene>
    <name evidence="3" type="ORF">NE695_08715</name>
</gene>
<evidence type="ECO:0000259" key="2">
    <source>
        <dbReference type="Pfam" id="PF09822"/>
    </source>
</evidence>
<feature type="transmembrane region" description="Helical" evidence="1">
    <location>
        <begin position="479"/>
        <end position="504"/>
    </location>
</feature>
<evidence type="ECO:0000313" key="3">
    <source>
        <dbReference type="EMBL" id="MCQ4839996.1"/>
    </source>
</evidence>
<dbReference type="InterPro" id="IPR019196">
    <property type="entry name" value="ABC_transp_unknown"/>
</dbReference>
<keyword evidence="1" id="KW-0812">Transmembrane</keyword>
<keyword evidence="1" id="KW-0472">Membrane</keyword>
<dbReference type="EMBL" id="JANFZH010000017">
    <property type="protein sequence ID" value="MCQ4839996.1"/>
    <property type="molecule type" value="Genomic_DNA"/>
</dbReference>
<name>A0ABT1RZ96_9FIRM</name>
<sequence length="509" mass="56084">MEIEKMNQENKAKKKGSVGNFFRSNKFKRGGMATLMSVVFIAIVVVVNVLVSALSNRFPSMNVDLTAEKLNSLSDQALEIAKGVQNDTDIYLIGDEEAIRKDRVFTSYNLKYSQVANLADKLQEANSRIKVQFVDPDKNPTFISEYASDNLTTGKVLVKTEKRHRVLTVNDMFSMTQSQTSSGYDSYSMVDSALAAAIESVNLDKVPIVAVATGHNELLNSSSRTALDSLLEEENFDVQEVNLLTDEIPEDTQVLMLPTPTTDYTEEELQKMRDFLSKDGPMVDRTLFVTCHPTQGELPKFAGFLEEWGVKVEEGVVAETDTSRVFSTNASYIFADSAEEVLKDNTYNLLVSPTTAPLTILFNANDDIGVQKLWVSSDSAYAAKEDGDTENPETSEQVLATLSSRMVQDGNDIYTKNVVVFGSSVTFTDTFLSTSTFSDRTYLTDLFHYVTGTDDSAVTVVTDKVQTNKLDIAASSGTLSFLGLGVFTIGLPLIILIAGLVVFLKRRHL</sequence>
<feature type="domain" description="ABC-type uncharacterised transport system" evidence="2">
    <location>
        <begin position="209"/>
        <end position="323"/>
    </location>
</feature>
<protein>
    <submittedName>
        <fullName evidence="3">GldG family protein</fullName>
    </submittedName>
</protein>
<keyword evidence="1" id="KW-1133">Transmembrane helix</keyword>
<proteinExistence type="predicted"/>
<evidence type="ECO:0000256" key="1">
    <source>
        <dbReference type="SAM" id="Phobius"/>
    </source>
</evidence>
<accession>A0ABT1RZ96</accession>
<dbReference type="RefSeq" id="WP_066861384.1">
    <property type="nucleotide sequence ID" value="NZ_CAJKKG010000055.1"/>
</dbReference>
<dbReference type="Proteomes" id="UP001524473">
    <property type="component" value="Unassembled WGS sequence"/>
</dbReference>
<evidence type="ECO:0000313" key="4">
    <source>
        <dbReference type="Proteomes" id="UP001524473"/>
    </source>
</evidence>
<organism evidence="3 4">
    <name type="scientific">Neglectibacter timonensis</name>
    <dbReference type="NCBI Taxonomy" id="1776382"/>
    <lineage>
        <taxon>Bacteria</taxon>
        <taxon>Bacillati</taxon>
        <taxon>Bacillota</taxon>
        <taxon>Clostridia</taxon>
        <taxon>Eubacteriales</taxon>
        <taxon>Oscillospiraceae</taxon>
        <taxon>Neglectibacter</taxon>
    </lineage>
</organism>
<dbReference type="Pfam" id="PF09822">
    <property type="entry name" value="ABC_transp_aux"/>
    <property type="match status" value="1"/>
</dbReference>